<dbReference type="STRING" id="1907.SGLAU_30165"/>
<accession>A0A089XJ45</accession>
<dbReference type="eggNOG" id="ENOG5033NHD">
    <property type="taxonomic scope" value="Bacteria"/>
</dbReference>
<dbReference type="OrthoDB" id="3401121at2"/>
<keyword evidence="1" id="KW-0812">Transmembrane</keyword>
<dbReference type="HOGENOM" id="CLU_112913_0_0_11"/>
<evidence type="ECO:0000313" key="2">
    <source>
        <dbReference type="EMBL" id="AIS01967.1"/>
    </source>
</evidence>
<feature type="transmembrane region" description="Helical" evidence="1">
    <location>
        <begin position="6"/>
        <end position="25"/>
    </location>
</feature>
<evidence type="ECO:0008006" key="4">
    <source>
        <dbReference type="Google" id="ProtNLM"/>
    </source>
</evidence>
<evidence type="ECO:0000256" key="1">
    <source>
        <dbReference type="SAM" id="Phobius"/>
    </source>
</evidence>
<evidence type="ECO:0000313" key="3">
    <source>
        <dbReference type="Proteomes" id="UP000029482"/>
    </source>
</evidence>
<reference evidence="3" key="1">
    <citation type="journal article" date="2015" name="J. Biotechnol.">
        <title>Complete genome sequence of the actinobacterium Streptomyces glaucescens GLA.O (DSM 40922) consisting of a linear chromosome and one linear plasmid.</title>
        <authorList>
            <person name="Ortseifen V."/>
            <person name="Winkler A."/>
            <person name="Albersmeier A."/>
            <person name="Wendler S."/>
            <person name="Puhler A."/>
            <person name="Kalinowski J."/>
            <person name="Ruckert C."/>
        </authorList>
    </citation>
    <scope>NUCLEOTIDE SEQUENCE [LARGE SCALE GENOMIC DNA]</scope>
    <source>
        <strain evidence="3">DSM 40922 / GLA O</strain>
    </source>
</reference>
<dbReference type="Proteomes" id="UP000029482">
    <property type="component" value="Chromosome"/>
</dbReference>
<gene>
    <name evidence="2" type="ORF">SGLAU_30165</name>
</gene>
<sequence length="183" mass="20066">MSAFIQQLPALLGVVIGALGSYLVVMRGEQVRFRREQAARWEERRLAAYADYARQLKKTITLTYRVASHLGNDPHPHPLSPEAAEPLLAEAADARDPAGEALLLLGSREVVDTARAWVLAVLEMEAFLRAGTRDAGAWQRLLEGQRAARERYYAAVRADLALPPGHSARWPLPPPAADAGGQR</sequence>
<dbReference type="RefSeq" id="WP_043505647.1">
    <property type="nucleotide sequence ID" value="NZ_CP009438.1"/>
</dbReference>
<keyword evidence="1" id="KW-1133">Transmembrane helix</keyword>
<organism evidence="2 3">
    <name type="scientific">Streptomyces glaucescens</name>
    <dbReference type="NCBI Taxonomy" id="1907"/>
    <lineage>
        <taxon>Bacteria</taxon>
        <taxon>Bacillati</taxon>
        <taxon>Actinomycetota</taxon>
        <taxon>Actinomycetes</taxon>
        <taxon>Kitasatosporales</taxon>
        <taxon>Streptomycetaceae</taxon>
        <taxon>Streptomyces</taxon>
    </lineage>
</organism>
<dbReference type="EMBL" id="CP009438">
    <property type="protein sequence ID" value="AIS01967.1"/>
    <property type="molecule type" value="Genomic_DNA"/>
</dbReference>
<keyword evidence="3" id="KW-1185">Reference proteome</keyword>
<keyword evidence="1" id="KW-0472">Membrane</keyword>
<dbReference type="KEGG" id="sgu:SGLAU_30165"/>
<name>A0A089XJ45_STRGA</name>
<protein>
    <recommendedName>
        <fullName evidence="4">Secreted protein</fullName>
    </recommendedName>
</protein>
<proteinExistence type="predicted"/>
<dbReference type="AlphaFoldDB" id="A0A089XJ45"/>